<dbReference type="InterPro" id="IPR036188">
    <property type="entry name" value="FAD/NAD-bd_sf"/>
</dbReference>
<keyword evidence="7" id="KW-1185">Reference proteome</keyword>
<gene>
    <name evidence="6" type="ORF">IFR04_000226</name>
</gene>
<keyword evidence="3" id="KW-0274">FAD</keyword>
<evidence type="ECO:0000313" key="7">
    <source>
        <dbReference type="Proteomes" id="UP000664132"/>
    </source>
</evidence>
<dbReference type="GO" id="GO:0004174">
    <property type="term" value="F:electron-transferring-flavoprotein dehydrogenase activity"/>
    <property type="evidence" value="ECO:0007669"/>
    <property type="project" value="TreeGrafter"/>
</dbReference>
<keyword evidence="4" id="KW-0560">Oxidoreductase</keyword>
<evidence type="ECO:0000256" key="2">
    <source>
        <dbReference type="ARBA" id="ARBA00022630"/>
    </source>
</evidence>
<dbReference type="PRINTS" id="PR00368">
    <property type="entry name" value="FADPNR"/>
</dbReference>
<feature type="domain" description="FAD/NAD(P)-binding" evidence="5">
    <location>
        <begin position="3"/>
        <end position="290"/>
    </location>
</feature>
<organism evidence="6 7">
    <name type="scientific">Cadophora malorum</name>
    <dbReference type="NCBI Taxonomy" id="108018"/>
    <lineage>
        <taxon>Eukaryota</taxon>
        <taxon>Fungi</taxon>
        <taxon>Dikarya</taxon>
        <taxon>Ascomycota</taxon>
        <taxon>Pezizomycotina</taxon>
        <taxon>Leotiomycetes</taxon>
        <taxon>Helotiales</taxon>
        <taxon>Ploettnerulaceae</taxon>
        <taxon>Cadophora</taxon>
    </lineage>
</organism>
<keyword evidence="2" id="KW-0285">Flavoprotein</keyword>
<protein>
    <recommendedName>
        <fullName evidence="5">FAD/NAD(P)-binding domain-containing protein</fullName>
    </recommendedName>
</protein>
<sequence length="370" mass="39292">MKTVLILGGSFGGVGTAHRLLKQAPKTGDVKVILVSKSTHIYFNLATPRAIIPGQFADEKFFQALAPGFKQYGSKFELIIGTAEKVDVAAKNVVVSGADGEKVISYDDLVLATGSSTRGDVPWKARGSYEETRNALHEFQAKVKKASSIVVGGAGTTGVETAGELGFEYGKVKKITLIASGAQVLEGTPPSVSKTATKQLKAVNVTITPSTKILGSATTPDGRTELTLSDGQKITTDLYLPTAGLIPNSSYIPQEYLNQNGYVVVDEFLQVKGTKNIWAVGDISAVQRAQAMLTAKQAEHVAKNIGLSHQGKPLLPYKKDEKLVLMVPVGRKAGTGHMGNMKFPSFLVSMTKGKTYFTQTMGPLVDGSSV</sequence>
<comment type="caution">
    <text evidence="6">The sequence shown here is derived from an EMBL/GenBank/DDBJ whole genome shotgun (WGS) entry which is preliminary data.</text>
</comment>
<evidence type="ECO:0000256" key="4">
    <source>
        <dbReference type="ARBA" id="ARBA00023002"/>
    </source>
</evidence>
<dbReference type="AlphaFoldDB" id="A0A8H7WKZ1"/>
<accession>A0A8H7WKZ1</accession>
<reference evidence="6" key="1">
    <citation type="submission" date="2021-02" db="EMBL/GenBank/DDBJ databases">
        <title>Genome sequence Cadophora malorum strain M34.</title>
        <authorList>
            <person name="Stefanovic E."/>
            <person name="Vu D."/>
            <person name="Scully C."/>
            <person name="Dijksterhuis J."/>
            <person name="Roader J."/>
            <person name="Houbraken J."/>
        </authorList>
    </citation>
    <scope>NUCLEOTIDE SEQUENCE</scope>
    <source>
        <strain evidence="6">M34</strain>
    </source>
</reference>
<dbReference type="GO" id="GO:0005737">
    <property type="term" value="C:cytoplasm"/>
    <property type="evidence" value="ECO:0007669"/>
    <property type="project" value="TreeGrafter"/>
</dbReference>
<dbReference type="PRINTS" id="PR00411">
    <property type="entry name" value="PNDRDTASEI"/>
</dbReference>
<name>A0A8H7WKZ1_9HELO</name>
<dbReference type="GO" id="GO:0050660">
    <property type="term" value="F:flavin adenine dinucleotide binding"/>
    <property type="evidence" value="ECO:0007669"/>
    <property type="project" value="TreeGrafter"/>
</dbReference>
<dbReference type="OrthoDB" id="202203at2759"/>
<dbReference type="Gene3D" id="3.50.50.100">
    <property type="match status" value="1"/>
</dbReference>
<dbReference type="Pfam" id="PF07992">
    <property type="entry name" value="Pyr_redox_2"/>
    <property type="match status" value="1"/>
</dbReference>
<proteinExistence type="inferred from homology"/>
<dbReference type="SUPFAM" id="SSF51905">
    <property type="entry name" value="FAD/NAD(P)-binding domain"/>
    <property type="match status" value="1"/>
</dbReference>
<dbReference type="Proteomes" id="UP000664132">
    <property type="component" value="Unassembled WGS sequence"/>
</dbReference>
<dbReference type="PANTHER" id="PTHR43735:SF3">
    <property type="entry name" value="FERROPTOSIS SUPPRESSOR PROTEIN 1"/>
    <property type="match status" value="1"/>
</dbReference>
<comment type="similarity">
    <text evidence="1">Belongs to the FAD-dependent oxidoreductase family.</text>
</comment>
<evidence type="ECO:0000313" key="6">
    <source>
        <dbReference type="EMBL" id="KAG4426795.1"/>
    </source>
</evidence>
<evidence type="ECO:0000256" key="1">
    <source>
        <dbReference type="ARBA" id="ARBA00006442"/>
    </source>
</evidence>
<dbReference type="PANTHER" id="PTHR43735">
    <property type="entry name" value="APOPTOSIS-INDUCING FACTOR 1"/>
    <property type="match status" value="1"/>
</dbReference>
<evidence type="ECO:0000256" key="3">
    <source>
        <dbReference type="ARBA" id="ARBA00022827"/>
    </source>
</evidence>
<dbReference type="EMBL" id="JAFJYH010000001">
    <property type="protein sequence ID" value="KAG4426795.1"/>
    <property type="molecule type" value="Genomic_DNA"/>
</dbReference>
<evidence type="ECO:0000259" key="5">
    <source>
        <dbReference type="Pfam" id="PF07992"/>
    </source>
</evidence>
<dbReference type="InterPro" id="IPR023753">
    <property type="entry name" value="FAD/NAD-binding_dom"/>
</dbReference>